<dbReference type="GO" id="GO:0000287">
    <property type="term" value="F:magnesium ion binding"/>
    <property type="evidence" value="ECO:0007669"/>
    <property type="project" value="TreeGrafter"/>
</dbReference>
<dbReference type="PANTHER" id="PTHR10000:SF53">
    <property type="entry name" value="5-AMINO-6-(5-PHOSPHO-D-RIBITYLAMINO)URACIL PHOSPHATASE YBJI-RELATED"/>
    <property type="match status" value="1"/>
</dbReference>
<dbReference type="GO" id="GO:0005829">
    <property type="term" value="C:cytosol"/>
    <property type="evidence" value="ECO:0007669"/>
    <property type="project" value="TreeGrafter"/>
</dbReference>
<dbReference type="AlphaFoldDB" id="A0A916VG29"/>
<dbReference type="Gene3D" id="3.40.50.1000">
    <property type="entry name" value="HAD superfamily/HAD-like"/>
    <property type="match status" value="1"/>
</dbReference>
<name>A0A916VG29_9BACL</name>
<proteinExistence type="predicted"/>
<dbReference type="Pfam" id="PF08282">
    <property type="entry name" value="Hydrolase_3"/>
    <property type="match status" value="1"/>
</dbReference>
<dbReference type="InterPro" id="IPR023214">
    <property type="entry name" value="HAD_sf"/>
</dbReference>
<gene>
    <name evidence="1" type="ORF">PRECH8_18240</name>
</gene>
<reference evidence="1" key="2">
    <citation type="journal article" date="2021" name="Data Brief">
        <title>Draft genome sequence data of the facultative, thermophilic, xylanolytic bacterium Paenibacillus sp. strain DA-C8.</title>
        <authorList>
            <person name="Chhe C."/>
            <person name="Uke A."/>
            <person name="Baramee S."/>
            <person name="Ungkulpasvich U."/>
            <person name="Tachaapaikoon C."/>
            <person name="Pason P."/>
            <person name="Waeonukul R."/>
            <person name="Ratanakhanokchai K."/>
            <person name="Kosugi A."/>
        </authorList>
    </citation>
    <scope>NUCLEOTIDE SEQUENCE</scope>
    <source>
        <strain evidence="1">DA-C8</strain>
    </source>
</reference>
<keyword evidence="2" id="KW-1185">Reference proteome</keyword>
<dbReference type="InterPro" id="IPR036412">
    <property type="entry name" value="HAD-like_sf"/>
</dbReference>
<keyword evidence="1" id="KW-0378">Hydrolase</keyword>
<accession>A0A916VG29</accession>
<reference evidence="1" key="1">
    <citation type="submission" date="2020-08" db="EMBL/GenBank/DDBJ databases">
        <authorList>
            <person name="Uke A."/>
            <person name="Chhe C."/>
            <person name="Baramee S."/>
            <person name="Kosugi A."/>
        </authorList>
    </citation>
    <scope>NUCLEOTIDE SEQUENCE</scope>
    <source>
        <strain evidence="1">DA-C8</strain>
    </source>
</reference>
<dbReference type="Gene3D" id="3.30.1240.10">
    <property type="match status" value="1"/>
</dbReference>
<dbReference type="EMBL" id="BMAQ01000020">
    <property type="protein sequence ID" value="GFR38528.1"/>
    <property type="molecule type" value="Genomic_DNA"/>
</dbReference>
<protein>
    <submittedName>
        <fullName evidence="1">Cof-type HAD-IIB family hydrolase</fullName>
    </submittedName>
</protein>
<comment type="caution">
    <text evidence="1">The sequence shown here is derived from an EMBL/GenBank/DDBJ whole genome shotgun (WGS) entry which is preliminary data.</text>
</comment>
<dbReference type="NCBIfam" id="TIGR01484">
    <property type="entry name" value="HAD-SF-IIB"/>
    <property type="match status" value="1"/>
</dbReference>
<dbReference type="SUPFAM" id="SSF56784">
    <property type="entry name" value="HAD-like"/>
    <property type="match status" value="1"/>
</dbReference>
<evidence type="ECO:0000313" key="1">
    <source>
        <dbReference type="EMBL" id="GFR38528.1"/>
    </source>
</evidence>
<dbReference type="InterPro" id="IPR006379">
    <property type="entry name" value="HAD-SF_hydro_IIB"/>
</dbReference>
<dbReference type="GO" id="GO:0016791">
    <property type="term" value="F:phosphatase activity"/>
    <property type="evidence" value="ECO:0007669"/>
    <property type="project" value="TreeGrafter"/>
</dbReference>
<organism evidence="1 2">
    <name type="scientific">Insulibacter thermoxylanivorax</name>
    <dbReference type="NCBI Taxonomy" id="2749268"/>
    <lineage>
        <taxon>Bacteria</taxon>
        <taxon>Bacillati</taxon>
        <taxon>Bacillota</taxon>
        <taxon>Bacilli</taxon>
        <taxon>Bacillales</taxon>
        <taxon>Paenibacillaceae</taxon>
        <taxon>Insulibacter</taxon>
    </lineage>
</organism>
<evidence type="ECO:0000313" key="2">
    <source>
        <dbReference type="Proteomes" id="UP000654993"/>
    </source>
</evidence>
<dbReference type="PANTHER" id="PTHR10000">
    <property type="entry name" value="PHOSPHOSERINE PHOSPHATASE"/>
    <property type="match status" value="1"/>
</dbReference>
<sequence>MTTFVFDLDGTICFNGQPVSEVILRCLEDLTATGHKVIFASARPIRDLLPVLHQRFHEYPLIGGNGSLISINGKIAHVESFSEDQMQGLFRLIEEHQATFLIDSDWDYAYTGPVDHPILHKIDHSKLARQVPVHSLKSVIKILILTAEDMESLAEKFRALGVTVHRHRKEHIIDVNPPQVDKWTALKKLGVDEQQFVAFGNDSNDIPMFKTALHSVMIGHHDELKPFASESIPLEDNVEDQIVAKILELANQQLAV</sequence>
<dbReference type="Proteomes" id="UP000654993">
    <property type="component" value="Unassembled WGS sequence"/>
</dbReference>